<dbReference type="OrthoDB" id="9768177at2"/>
<evidence type="ECO:0000256" key="5">
    <source>
        <dbReference type="ARBA" id="ARBA00022692"/>
    </source>
</evidence>
<keyword evidence="14" id="KW-1185">Reference proteome</keyword>
<comment type="similarity">
    <text evidence="10 11">Belongs to the TonB-dependent receptor family.</text>
</comment>
<dbReference type="GO" id="GO:0009279">
    <property type="term" value="C:cell outer membrane"/>
    <property type="evidence" value="ECO:0007669"/>
    <property type="project" value="UniProtKB-SubCell"/>
</dbReference>
<dbReference type="Pfam" id="PF07715">
    <property type="entry name" value="Plug"/>
    <property type="match status" value="1"/>
</dbReference>
<comment type="caution">
    <text evidence="13">The sequence shown here is derived from an EMBL/GenBank/DDBJ whole genome shotgun (WGS) entry which is preliminary data.</text>
</comment>
<keyword evidence="9 10" id="KW-0998">Cell outer membrane</keyword>
<dbReference type="InterPro" id="IPR023997">
    <property type="entry name" value="TonB-dep_OMP_SusC/RagA_CS"/>
</dbReference>
<dbReference type="SUPFAM" id="SSF49464">
    <property type="entry name" value="Carboxypeptidase regulatory domain-like"/>
    <property type="match status" value="1"/>
</dbReference>
<keyword evidence="8 10" id="KW-0472">Membrane</keyword>
<comment type="subcellular location">
    <subcellularLocation>
        <location evidence="1 10">Cell outer membrane</location>
        <topology evidence="1 10">Multi-pass membrane protein</topology>
    </subcellularLocation>
</comment>
<keyword evidence="4" id="KW-0406">Ion transport</keyword>
<evidence type="ECO:0000256" key="1">
    <source>
        <dbReference type="ARBA" id="ARBA00004571"/>
    </source>
</evidence>
<reference evidence="13 14" key="1">
    <citation type="submission" date="2019-03" db="EMBL/GenBank/DDBJ databases">
        <title>Genomic Encyclopedia of Archaeal and Bacterial Type Strains, Phase II (KMG-II): from individual species to whole genera.</title>
        <authorList>
            <person name="Goeker M."/>
        </authorList>
    </citation>
    <scope>NUCLEOTIDE SEQUENCE [LARGE SCALE GENOMIC DNA]</scope>
    <source>
        <strain evidence="13 14">DSM 19034</strain>
    </source>
</reference>
<dbReference type="InterPro" id="IPR037066">
    <property type="entry name" value="Plug_dom_sf"/>
</dbReference>
<evidence type="ECO:0000259" key="12">
    <source>
        <dbReference type="SMART" id="SM00965"/>
    </source>
</evidence>
<keyword evidence="3 10" id="KW-1134">Transmembrane beta strand</keyword>
<evidence type="ECO:0000256" key="8">
    <source>
        <dbReference type="ARBA" id="ARBA00023136"/>
    </source>
</evidence>
<protein>
    <submittedName>
        <fullName evidence="13">TonB-linked SusC/RagA family outer membrane protein</fullName>
    </submittedName>
</protein>
<evidence type="ECO:0000256" key="4">
    <source>
        <dbReference type="ARBA" id="ARBA00022496"/>
    </source>
</evidence>
<evidence type="ECO:0000256" key="11">
    <source>
        <dbReference type="RuleBase" id="RU003357"/>
    </source>
</evidence>
<dbReference type="Gene3D" id="2.40.170.20">
    <property type="entry name" value="TonB-dependent receptor, beta-barrel domain"/>
    <property type="match status" value="1"/>
</dbReference>
<dbReference type="AlphaFoldDB" id="A0A4R6ILB9"/>
<dbReference type="InterPro" id="IPR023996">
    <property type="entry name" value="TonB-dep_OMP_SusC/RagA"/>
</dbReference>
<keyword evidence="4" id="KW-0410">Iron transport</keyword>
<keyword evidence="2 10" id="KW-0813">Transport</keyword>
<dbReference type="Pfam" id="PF00593">
    <property type="entry name" value="TonB_dep_Rec_b-barrel"/>
    <property type="match status" value="1"/>
</dbReference>
<dbReference type="SMART" id="SM00965">
    <property type="entry name" value="STN"/>
    <property type="match status" value="1"/>
</dbReference>
<dbReference type="InterPro" id="IPR012910">
    <property type="entry name" value="Plug_dom"/>
</dbReference>
<dbReference type="SUPFAM" id="SSF56935">
    <property type="entry name" value="Porins"/>
    <property type="match status" value="1"/>
</dbReference>
<dbReference type="EMBL" id="SNWM01000002">
    <property type="protein sequence ID" value="TDO22892.1"/>
    <property type="molecule type" value="Genomic_DNA"/>
</dbReference>
<accession>A0A4R6ILB9</accession>
<dbReference type="InterPro" id="IPR036942">
    <property type="entry name" value="Beta-barrel_TonB_sf"/>
</dbReference>
<dbReference type="NCBIfam" id="TIGR04057">
    <property type="entry name" value="SusC_RagA_signa"/>
    <property type="match status" value="1"/>
</dbReference>
<keyword evidence="5 10" id="KW-0812">Transmembrane</keyword>
<dbReference type="Gene3D" id="2.170.130.10">
    <property type="entry name" value="TonB-dependent receptor, plug domain"/>
    <property type="match status" value="1"/>
</dbReference>
<dbReference type="Pfam" id="PF13715">
    <property type="entry name" value="CarbopepD_reg_2"/>
    <property type="match status" value="1"/>
</dbReference>
<evidence type="ECO:0000313" key="13">
    <source>
        <dbReference type="EMBL" id="TDO22892.1"/>
    </source>
</evidence>
<evidence type="ECO:0000256" key="6">
    <source>
        <dbReference type="ARBA" id="ARBA00023004"/>
    </source>
</evidence>
<gene>
    <name evidence="13" type="ORF">CLV32_1877</name>
</gene>
<sequence>MYKFYAAFPCRSKPRRVLSKLLLTMKLICLLLITTIMQVSAAGYAQMVNLKKDKASMKEVINDIQRQTGYSFIVSSELLKLAKPVTVNLTNTPFETALDKCFSSQPLDYVINEKTIVITKRMNLPVVAQQETTVSGKVTDEKGIPIAGVNVIIKGKAGGTSSDADGNYKINGVTPGSMLVFTQIGMDSQQIIITNQTTLNVILKEAPMGLNEVVVVGYGTQTRKDITGAITSVKNQDLHERPVNNISQALQGKAAGVYVSTNVGAGNGNEPGAGVKIFIRGNRSIQASNEPLYVIDGIPINGGLNDINPDDIISIDILKDASSTALYGSRGSNGVVIVTTRRGKTGPAQVNYNAYASIGAIARYIDVMDGNQFAEYKRESRRANNTYNNADPNADKNLFNSIELASIANGSSTDWQRLFLQNQKRQNHELNINGGTETTRYSISFGYNDDKGYNPAQSFSRYSTRVNLDQDLGKRFKVGVSLLASYSKANNANSYYNTLISNPLGQAYDASGNLVFLPSNDALLPNPLTDLVDKAVISRNTRMRILGSFYGEAKIIDGLTLRTNFGPDLIENRAGSFFSPNTTYRNLAQSTAANSEDFTLIYTWENMLTYKKTFGKHRVDLTGLQSITSRTVETTSANAMGLPLESFENYNIGAATTITGIGSNYNKWSILSYMGRANYAFNDKYLVTFTARADGSSRFGNNNKWGFFPSAALGWNITNEDFMKSVTAVNNLKLRLSYGTTGNTGINAYQTQGLLNRTVYDFGGTDAFGYRPGSIRNDDLKWESTTALNVGLDYGILDNRITGSIEVYTSKTKDLLLFKVLPATGGFDQVLQNIGTTKNRGLEFGISTLNIKPAAENGFSWNTDLNFAISKEEIVELSQGKIDDVGNNRFIGSPINVFYDYKKIGIWQLGEEAEAAKYSSSVGQVKIQDTNGNGRIDGADRVILGQDLPNFTGGMTNRFGYKGFSLSVLVLANFGNTFVNPLYSGNTMALAGRYNNINVNYWTKTNPTNDFPQPNVANSTPTFANALRYFDGSFVKIKNINLGYQFSPNISKKIAAKSLRIYGSVSDPFTLAPYLSDFNGTDPEIPGRPAIVTYTLGLNVTF</sequence>
<evidence type="ECO:0000256" key="10">
    <source>
        <dbReference type="PROSITE-ProRule" id="PRU01360"/>
    </source>
</evidence>
<dbReference type="Proteomes" id="UP000295499">
    <property type="component" value="Unassembled WGS sequence"/>
</dbReference>
<dbReference type="InterPro" id="IPR000531">
    <property type="entry name" value="Beta-barrel_TonB"/>
</dbReference>
<dbReference type="PROSITE" id="PS52016">
    <property type="entry name" value="TONB_DEPENDENT_REC_3"/>
    <property type="match status" value="1"/>
</dbReference>
<dbReference type="Gene3D" id="2.60.40.1120">
    <property type="entry name" value="Carboxypeptidase-like, regulatory domain"/>
    <property type="match status" value="1"/>
</dbReference>
<dbReference type="InterPro" id="IPR008969">
    <property type="entry name" value="CarboxyPept-like_regulatory"/>
</dbReference>
<name>A0A4R6ILB9_9SPHI</name>
<keyword evidence="6" id="KW-0408">Iron</keyword>
<evidence type="ECO:0000256" key="7">
    <source>
        <dbReference type="ARBA" id="ARBA00023077"/>
    </source>
</evidence>
<dbReference type="InterPro" id="IPR011662">
    <property type="entry name" value="Secretin/TonB_short_N"/>
</dbReference>
<organism evidence="13 14">
    <name type="scientific">Pedobacter duraquae</name>
    <dbReference type="NCBI Taxonomy" id="425511"/>
    <lineage>
        <taxon>Bacteria</taxon>
        <taxon>Pseudomonadati</taxon>
        <taxon>Bacteroidota</taxon>
        <taxon>Sphingobacteriia</taxon>
        <taxon>Sphingobacteriales</taxon>
        <taxon>Sphingobacteriaceae</taxon>
        <taxon>Pedobacter</taxon>
    </lineage>
</organism>
<evidence type="ECO:0000256" key="3">
    <source>
        <dbReference type="ARBA" id="ARBA00022452"/>
    </source>
</evidence>
<keyword evidence="7 11" id="KW-0798">TonB box</keyword>
<evidence type="ECO:0000256" key="2">
    <source>
        <dbReference type="ARBA" id="ARBA00022448"/>
    </source>
</evidence>
<proteinExistence type="inferred from homology"/>
<dbReference type="GO" id="GO:0006826">
    <property type="term" value="P:iron ion transport"/>
    <property type="evidence" value="ECO:0007669"/>
    <property type="project" value="UniProtKB-KW"/>
</dbReference>
<evidence type="ECO:0000313" key="14">
    <source>
        <dbReference type="Proteomes" id="UP000295499"/>
    </source>
</evidence>
<dbReference type="NCBIfam" id="TIGR04056">
    <property type="entry name" value="OMP_RagA_SusC"/>
    <property type="match status" value="1"/>
</dbReference>
<dbReference type="InterPro" id="IPR039426">
    <property type="entry name" value="TonB-dep_rcpt-like"/>
</dbReference>
<dbReference type="Pfam" id="PF07660">
    <property type="entry name" value="STN"/>
    <property type="match status" value="1"/>
</dbReference>
<evidence type="ECO:0000256" key="9">
    <source>
        <dbReference type="ARBA" id="ARBA00023237"/>
    </source>
</evidence>
<feature type="domain" description="Secretin/TonB short N-terminal" evidence="12">
    <location>
        <begin position="70"/>
        <end position="121"/>
    </location>
</feature>